<comment type="caution">
    <text evidence="3">The sequence shown here is derived from an EMBL/GenBank/DDBJ whole genome shotgun (WGS) entry which is preliminary data.</text>
</comment>
<sequence length="255" mass="29181">MKERSARSDLKYTFVDDSNDSQQHKPVKGKEKAESSSTIQNIRIPDSKTPDFEYDFNEAAEMTPENIPSGYTPRSASFSELEKNEEKLGKPTQMKSSLEPIANQSSPIANLSRHIHITPPNGTKRILRPEMNTGIGIIGKLLLATEKLLNTSWSKKYLQFLNRIYGTSLWTYMTILFTKVYKTNKDIAIFVYKSLWKILKVKDSMQLMKSHIAIMQFLVSFMGVTVICKVIGGLFYVYKMSLILLDSRNHLQRNI</sequence>
<gene>
    <name evidence="3" type="ORF">TNIN_236901</name>
</gene>
<proteinExistence type="predicted"/>
<organism evidence="3 4">
    <name type="scientific">Trichonephila inaurata madagascariensis</name>
    <dbReference type="NCBI Taxonomy" id="2747483"/>
    <lineage>
        <taxon>Eukaryota</taxon>
        <taxon>Metazoa</taxon>
        <taxon>Ecdysozoa</taxon>
        <taxon>Arthropoda</taxon>
        <taxon>Chelicerata</taxon>
        <taxon>Arachnida</taxon>
        <taxon>Araneae</taxon>
        <taxon>Araneomorphae</taxon>
        <taxon>Entelegynae</taxon>
        <taxon>Araneoidea</taxon>
        <taxon>Nephilidae</taxon>
        <taxon>Trichonephila</taxon>
        <taxon>Trichonephila inaurata</taxon>
    </lineage>
</organism>
<reference evidence="3" key="1">
    <citation type="submission" date="2020-08" db="EMBL/GenBank/DDBJ databases">
        <title>Multicomponent nature underlies the extraordinary mechanical properties of spider dragline silk.</title>
        <authorList>
            <person name="Kono N."/>
            <person name="Nakamura H."/>
            <person name="Mori M."/>
            <person name="Yoshida Y."/>
            <person name="Ohtoshi R."/>
            <person name="Malay A.D."/>
            <person name="Moran D.A.P."/>
            <person name="Tomita M."/>
            <person name="Numata K."/>
            <person name="Arakawa K."/>
        </authorList>
    </citation>
    <scope>NUCLEOTIDE SEQUENCE</scope>
</reference>
<feature type="transmembrane region" description="Helical" evidence="2">
    <location>
        <begin position="212"/>
        <end position="238"/>
    </location>
</feature>
<keyword evidence="2" id="KW-0472">Membrane</keyword>
<accession>A0A8X7C6Y1</accession>
<dbReference type="Proteomes" id="UP000886998">
    <property type="component" value="Unassembled WGS sequence"/>
</dbReference>
<name>A0A8X7C6Y1_9ARAC</name>
<feature type="region of interest" description="Disordered" evidence="1">
    <location>
        <begin position="1"/>
        <end position="94"/>
    </location>
</feature>
<keyword evidence="4" id="KW-1185">Reference proteome</keyword>
<keyword evidence="2" id="KW-0812">Transmembrane</keyword>
<evidence type="ECO:0000256" key="1">
    <source>
        <dbReference type="SAM" id="MobiDB-lite"/>
    </source>
</evidence>
<dbReference type="OrthoDB" id="10451877at2759"/>
<keyword evidence="2" id="KW-1133">Transmembrane helix</keyword>
<dbReference type="AlphaFoldDB" id="A0A8X7C6Y1"/>
<evidence type="ECO:0000256" key="2">
    <source>
        <dbReference type="SAM" id="Phobius"/>
    </source>
</evidence>
<feature type="compositionally biased region" description="Basic and acidic residues" evidence="1">
    <location>
        <begin position="80"/>
        <end position="89"/>
    </location>
</feature>
<evidence type="ECO:0000313" key="3">
    <source>
        <dbReference type="EMBL" id="GFY59761.1"/>
    </source>
</evidence>
<feature type="compositionally biased region" description="Basic and acidic residues" evidence="1">
    <location>
        <begin position="1"/>
        <end position="10"/>
    </location>
</feature>
<evidence type="ECO:0000313" key="4">
    <source>
        <dbReference type="Proteomes" id="UP000886998"/>
    </source>
</evidence>
<dbReference type="EMBL" id="BMAV01012793">
    <property type="protein sequence ID" value="GFY59761.1"/>
    <property type="molecule type" value="Genomic_DNA"/>
</dbReference>
<protein>
    <submittedName>
        <fullName evidence="3">Uncharacterized protein</fullName>
    </submittedName>
</protein>